<sequence length="249" mass="27462">MLLELHVAADSFVDEEPAKQAAVWYEEQKQLQANIQKALGPWEIDPPLTATGRGEAQRARLPSATGTVYVSPFRRTLETAAELKLGDWEVRVHPELYEVGGVYLEREGRREGPGECMSALEIEREVPNFDTSALQGARDRGWYQGTWESDAAARQRCARLVQWLRQLGAPGASGASAAWVVLVIHGHLIDLLLKALLGIQDDPAEDQENENVMQGRRVVFFTPNCATAHVGLRPDGSVAVYHIGQSAKL</sequence>
<organism evidence="1 2">
    <name type="scientific">Durusdinium trenchii</name>
    <dbReference type="NCBI Taxonomy" id="1381693"/>
    <lineage>
        <taxon>Eukaryota</taxon>
        <taxon>Sar</taxon>
        <taxon>Alveolata</taxon>
        <taxon>Dinophyceae</taxon>
        <taxon>Suessiales</taxon>
        <taxon>Symbiodiniaceae</taxon>
        <taxon>Durusdinium</taxon>
    </lineage>
</organism>
<dbReference type="InterPro" id="IPR029033">
    <property type="entry name" value="His_PPase_superfam"/>
</dbReference>
<proteinExistence type="predicted"/>
<dbReference type="PANTHER" id="PTHR48100">
    <property type="entry name" value="BROAD-SPECIFICITY PHOSPHATASE YOR283W-RELATED"/>
    <property type="match status" value="1"/>
</dbReference>
<dbReference type="InterPro" id="IPR013078">
    <property type="entry name" value="His_Pase_superF_clade-1"/>
</dbReference>
<gene>
    <name evidence="1" type="ORF">CCMP2556_LOCUS11385</name>
</gene>
<keyword evidence="2" id="KW-1185">Reference proteome</keyword>
<comment type="caution">
    <text evidence="1">The sequence shown here is derived from an EMBL/GenBank/DDBJ whole genome shotgun (WGS) entry which is preliminary data.</text>
</comment>
<dbReference type="CDD" id="cd07067">
    <property type="entry name" value="HP_PGM_like"/>
    <property type="match status" value="1"/>
</dbReference>
<dbReference type="Pfam" id="PF00300">
    <property type="entry name" value="His_Phos_1"/>
    <property type="match status" value="1"/>
</dbReference>
<protein>
    <recommendedName>
        <fullName evidence="3">Phosphoglycerate mutase</fullName>
    </recommendedName>
</protein>
<dbReference type="InterPro" id="IPR050275">
    <property type="entry name" value="PGM_Phosphatase"/>
</dbReference>
<evidence type="ECO:0008006" key="3">
    <source>
        <dbReference type="Google" id="ProtNLM"/>
    </source>
</evidence>
<name>A0ABP0JH21_9DINO</name>
<evidence type="ECO:0000313" key="1">
    <source>
        <dbReference type="EMBL" id="CAK9013697.1"/>
    </source>
</evidence>
<dbReference type="Gene3D" id="3.40.50.1240">
    <property type="entry name" value="Phosphoglycerate mutase-like"/>
    <property type="match status" value="1"/>
</dbReference>
<dbReference type="Proteomes" id="UP001642484">
    <property type="component" value="Unassembled WGS sequence"/>
</dbReference>
<accession>A0ABP0JH21</accession>
<evidence type="ECO:0000313" key="2">
    <source>
        <dbReference type="Proteomes" id="UP001642484"/>
    </source>
</evidence>
<dbReference type="EMBL" id="CAXAMN010005435">
    <property type="protein sequence ID" value="CAK9013697.1"/>
    <property type="molecule type" value="Genomic_DNA"/>
</dbReference>
<dbReference type="SUPFAM" id="SSF53254">
    <property type="entry name" value="Phosphoglycerate mutase-like"/>
    <property type="match status" value="1"/>
</dbReference>
<reference evidence="1 2" key="1">
    <citation type="submission" date="2024-02" db="EMBL/GenBank/DDBJ databases">
        <authorList>
            <person name="Chen Y."/>
            <person name="Shah S."/>
            <person name="Dougan E. K."/>
            <person name="Thang M."/>
            <person name="Chan C."/>
        </authorList>
    </citation>
    <scope>NUCLEOTIDE SEQUENCE [LARGE SCALE GENOMIC DNA]</scope>
</reference>
<dbReference type="PANTHER" id="PTHR48100:SF1">
    <property type="entry name" value="HISTIDINE PHOSPHATASE FAMILY PROTEIN-RELATED"/>
    <property type="match status" value="1"/>
</dbReference>